<protein>
    <submittedName>
        <fullName evidence="6">Peptidase M16</fullName>
    </submittedName>
</protein>
<dbReference type="Pfam" id="PF05193">
    <property type="entry name" value="Peptidase_M16_C"/>
    <property type="match status" value="1"/>
</dbReference>
<sequence>MTAAAHRKTLPNGLRVVAVEMPHLHSTEIAVYVRVGGRDDSRATAGLAHFLEHMLFRGTAEHPTNLELEAAFEAIGGCVNAATDAESTSYYSRVHPDHVAEGLRLLAAMILTPTFPGIDIEKRIITEEALEDINDHGDDINPDNLSSSMLWPGHPLGMPTIGYLDTISAITEADLRGHMARYYVPTNAVVVAAGRVKADDVFGAVADAFGTWAGPAAPGRLPPPSDQDEPRSLFVKDADSQVNLQITFRGFSRPDPQLAATRLLRRVLAGGGCSRLHLNLRERLGIVYSVDAQVAAYDETGCFSIELSTAPENLLTAVEEVLEETRKLATEPVGAEELRRVRQGYFFDLAYSEDSTFEMQARYGWGELMGMVKGIDEERAEMGAVDEATLQAVAWRLFAPAALNLVAVGPVTAAAKRRVEQVLRRYAKEFPTSFQPPGP</sequence>
<comment type="caution">
    <text evidence="6">The sequence shown here is derived from an EMBL/GenBank/DDBJ whole genome shotgun (WGS) entry which is preliminary data.</text>
</comment>
<evidence type="ECO:0000313" key="6">
    <source>
        <dbReference type="EMBL" id="KIE43830.1"/>
    </source>
</evidence>
<dbReference type="GO" id="GO:0006508">
    <property type="term" value="P:proteolysis"/>
    <property type="evidence" value="ECO:0007669"/>
    <property type="project" value="InterPro"/>
</dbReference>
<reference evidence="6 7" key="1">
    <citation type="submission" date="2015-01" db="EMBL/GenBank/DDBJ databases">
        <title>Genome sequence of the anaerobic bacterium Geobacter soli GSS01, a dissimilatory Fe(III) reducer from soil.</title>
        <authorList>
            <person name="Yang G."/>
            <person name="Zhou S."/>
        </authorList>
    </citation>
    <scope>NUCLEOTIDE SEQUENCE [LARGE SCALE GENOMIC DNA]</scope>
    <source>
        <strain evidence="6 7">GSS01</strain>
    </source>
</reference>
<evidence type="ECO:0000256" key="2">
    <source>
        <dbReference type="ARBA" id="ARBA00007261"/>
    </source>
</evidence>
<dbReference type="PANTHER" id="PTHR11851">
    <property type="entry name" value="METALLOPROTEASE"/>
    <property type="match status" value="1"/>
</dbReference>
<dbReference type="PROSITE" id="PS00143">
    <property type="entry name" value="INSULINASE"/>
    <property type="match status" value="1"/>
</dbReference>
<keyword evidence="7" id="KW-1185">Reference proteome</keyword>
<dbReference type="InterPro" id="IPR007863">
    <property type="entry name" value="Peptidase_M16_C"/>
</dbReference>
<feature type="domain" description="Peptidase M16 C-terminal" evidence="5">
    <location>
        <begin position="170"/>
        <end position="344"/>
    </location>
</feature>
<accession>A0A0C1U889</accession>
<dbReference type="EMBL" id="JXBL01000001">
    <property type="protein sequence ID" value="KIE43830.1"/>
    <property type="molecule type" value="Genomic_DNA"/>
</dbReference>
<evidence type="ECO:0000313" key="7">
    <source>
        <dbReference type="Proteomes" id="UP000031433"/>
    </source>
</evidence>
<dbReference type="SUPFAM" id="SSF63411">
    <property type="entry name" value="LuxS/MPP-like metallohydrolase"/>
    <property type="match status" value="2"/>
</dbReference>
<dbReference type="InterPro" id="IPR050361">
    <property type="entry name" value="MPP/UQCRC_Complex"/>
</dbReference>
<comment type="cofactor">
    <cofactor evidence="1">
        <name>Zn(2+)</name>
        <dbReference type="ChEBI" id="CHEBI:29105"/>
    </cofactor>
</comment>
<dbReference type="AlphaFoldDB" id="A0A0C1U889"/>
<organism evidence="6 7">
    <name type="scientific">Geobacter soli</name>
    <dbReference type="NCBI Taxonomy" id="1510391"/>
    <lineage>
        <taxon>Bacteria</taxon>
        <taxon>Pseudomonadati</taxon>
        <taxon>Thermodesulfobacteriota</taxon>
        <taxon>Desulfuromonadia</taxon>
        <taxon>Geobacterales</taxon>
        <taxon>Geobacteraceae</taxon>
        <taxon>Geobacter</taxon>
    </lineage>
</organism>
<proteinExistence type="inferred from homology"/>
<evidence type="ECO:0000256" key="1">
    <source>
        <dbReference type="ARBA" id="ARBA00001947"/>
    </source>
</evidence>
<dbReference type="Pfam" id="PF00675">
    <property type="entry name" value="Peptidase_M16"/>
    <property type="match status" value="1"/>
</dbReference>
<evidence type="ECO:0000256" key="3">
    <source>
        <dbReference type="RuleBase" id="RU004447"/>
    </source>
</evidence>
<evidence type="ECO:0000259" key="4">
    <source>
        <dbReference type="Pfam" id="PF00675"/>
    </source>
</evidence>
<dbReference type="RefSeq" id="WP_039647662.1">
    <property type="nucleotide sequence ID" value="NZ_JXBL01000001.1"/>
</dbReference>
<dbReference type="InterPro" id="IPR001431">
    <property type="entry name" value="Pept_M16_Zn_BS"/>
</dbReference>
<dbReference type="PANTHER" id="PTHR11851:SF49">
    <property type="entry name" value="MITOCHONDRIAL-PROCESSING PEPTIDASE SUBUNIT ALPHA"/>
    <property type="match status" value="1"/>
</dbReference>
<dbReference type="GO" id="GO:0046872">
    <property type="term" value="F:metal ion binding"/>
    <property type="evidence" value="ECO:0007669"/>
    <property type="project" value="InterPro"/>
</dbReference>
<dbReference type="InterPro" id="IPR011765">
    <property type="entry name" value="Pept_M16_N"/>
</dbReference>
<evidence type="ECO:0000259" key="5">
    <source>
        <dbReference type="Pfam" id="PF05193"/>
    </source>
</evidence>
<dbReference type="Gene3D" id="3.30.830.10">
    <property type="entry name" value="Metalloenzyme, LuxS/M16 peptidase-like"/>
    <property type="match status" value="2"/>
</dbReference>
<feature type="domain" description="Peptidase M16 N-terminal" evidence="4">
    <location>
        <begin position="15"/>
        <end position="159"/>
    </location>
</feature>
<comment type="similarity">
    <text evidence="2 3">Belongs to the peptidase M16 family.</text>
</comment>
<dbReference type="Proteomes" id="UP000031433">
    <property type="component" value="Unassembled WGS sequence"/>
</dbReference>
<gene>
    <name evidence="6" type="ORF">SE37_14945</name>
</gene>
<dbReference type="GO" id="GO:0004222">
    <property type="term" value="F:metalloendopeptidase activity"/>
    <property type="evidence" value="ECO:0007669"/>
    <property type="project" value="InterPro"/>
</dbReference>
<name>A0A0C1U889_9BACT</name>
<dbReference type="InterPro" id="IPR011249">
    <property type="entry name" value="Metalloenz_LuxS/M16"/>
</dbReference>